<feature type="compositionally biased region" description="Polar residues" evidence="1">
    <location>
        <begin position="140"/>
        <end position="155"/>
    </location>
</feature>
<accession>A0A0F9JSW6</accession>
<protein>
    <submittedName>
        <fullName evidence="2">Uncharacterized protein</fullName>
    </submittedName>
</protein>
<evidence type="ECO:0000313" key="2">
    <source>
        <dbReference type="EMBL" id="KKM72899.1"/>
    </source>
</evidence>
<dbReference type="EMBL" id="LAZR01009388">
    <property type="protein sequence ID" value="KKM72899.1"/>
    <property type="molecule type" value="Genomic_DNA"/>
</dbReference>
<evidence type="ECO:0000256" key="1">
    <source>
        <dbReference type="SAM" id="MobiDB-lite"/>
    </source>
</evidence>
<dbReference type="AlphaFoldDB" id="A0A0F9JSW6"/>
<sequence>MKRRETPEPQRPERDPYRICTIPWMEEDITFCLPSMGVAQETMAAFNEAAKSKDIRRLEGAQGDIFALCWDDPVYALESEGGTDVYDELHVAGWPASGTLNLTVALIEQITANIITAEDVETKVDFYWGRQGANGLKPSPSGTPTAAETSGVTTG</sequence>
<organism evidence="2">
    <name type="scientific">marine sediment metagenome</name>
    <dbReference type="NCBI Taxonomy" id="412755"/>
    <lineage>
        <taxon>unclassified sequences</taxon>
        <taxon>metagenomes</taxon>
        <taxon>ecological metagenomes</taxon>
    </lineage>
</organism>
<proteinExistence type="predicted"/>
<name>A0A0F9JSW6_9ZZZZ</name>
<reference evidence="2" key="1">
    <citation type="journal article" date="2015" name="Nature">
        <title>Complex archaea that bridge the gap between prokaryotes and eukaryotes.</title>
        <authorList>
            <person name="Spang A."/>
            <person name="Saw J.H."/>
            <person name="Jorgensen S.L."/>
            <person name="Zaremba-Niedzwiedzka K."/>
            <person name="Martijn J."/>
            <person name="Lind A.E."/>
            <person name="van Eijk R."/>
            <person name="Schleper C."/>
            <person name="Guy L."/>
            <person name="Ettema T.J."/>
        </authorList>
    </citation>
    <scope>NUCLEOTIDE SEQUENCE</scope>
</reference>
<gene>
    <name evidence="2" type="ORF">LCGC14_1415860</name>
</gene>
<feature type="region of interest" description="Disordered" evidence="1">
    <location>
        <begin position="134"/>
        <end position="155"/>
    </location>
</feature>
<comment type="caution">
    <text evidence="2">The sequence shown here is derived from an EMBL/GenBank/DDBJ whole genome shotgun (WGS) entry which is preliminary data.</text>
</comment>